<dbReference type="EMBL" id="WHUW01000006">
    <property type="protein sequence ID" value="KAF8444808.1"/>
    <property type="molecule type" value="Genomic_DNA"/>
</dbReference>
<organism evidence="3 4">
    <name type="scientific">Boletus edulis BED1</name>
    <dbReference type="NCBI Taxonomy" id="1328754"/>
    <lineage>
        <taxon>Eukaryota</taxon>
        <taxon>Fungi</taxon>
        <taxon>Dikarya</taxon>
        <taxon>Basidiomycota</taxon>
        <taxon>Agaricomycotina</taxon>
        <taxon>Agaricomycetes</taxon>
        <taxon>Agaricomycetidae</taxon>
        <taxon>Boletales</taxon>
        <taxon>Boletineae</taxon>
        <taxon>Boletaceae</taxon>
        <taxon>Boletoideae</taxon>
        <taxon>Boletus</taxon>
    </lineage>
</organism>
<gene>
    <name evidence="3" type="ORF">L210DRAFT_3047529</name>
</gene>
<feature type="compositionally biased region" description="Low complexity" evidence="1">
    <location>
        <begin position="199"/>
        <end position="213"/>
    </location>
</feature>
<keyword evidence="2" id="KW-1133">Transmembrane helix</keyword>
<reference evidence="3" key="2">
    <citation type="journal article" date="2020" name="Nat. Commun.">
        <title>Large-scale genome sequencing of mycorrhizal fungi provides insights into the early evolution of symbiotic traits.</title>
        <authorList>
            <person name="Miyauchi S."/>
            <person name="Kiss E."/>
            <person name="Kuo A."/>
            <person name="Drula E."/>
            <person name="Kohler A."/>
            <person name="Sanchez-Garcia M."/>
            <person name="Morin E."/>
            <person name="Andreopoulos B."/>
            <person name="Barry K.W."/>
            <person name="Bonito G."/>
            <person name="Buee M."/>
            <person name="Carver A."/>
            <person name="Chen C."/>
            <person name="Cichocki N."/>
            <person name="Clum A."/>
            <person name="Culley D."/>
            <person name="Crous P.W."/>
            <person name="Fauchery L."/>
            <person name="Girlanda M."/>
            <person name="Hayes R.D."/>
            <person name="Keri Z."/>
            <person name="LaButti K."/>
            <person name="Lipzen A."/>
            <person name="Lombard V."/>
            <person name="Magnuson J."/>
            <person name="Maillard F."/>
            <person name="Murat C."/>
            <person name="Nolan M."/>
            <person name="Ohm R.A."/>
            <person name="Pangilinan J."/>
            <person name="Pereira M.F."/>
            <person name="Perotto S."/>
            <person name="Peter M."/>
            <person name="Pfister S."/>
            <person name="Riley R."/>
            <person name="Sitrit Y."/>
            <person name="Stielow J.B."/>
            <person name="Szollosi G."/>
            <person name="Zifcakova L."/>
            <person name="Stursova M."/>
            <person name="Spatafora J.W."/>
            <person name="Tedersoo L."/>
            <person name="Vaario L.M."/>
            <person name="Yamada A."/>
            <person name="Yan M."/>
            <person name="Wang P."/>
            <person name="Xu J."/>
            <person name="Bruns T."/>
            <person name="Baldrian P."/>
            <person name="Vilgalys R."/>
            <person name="Dunand C."/>
            <person name="Henrissat B."/>
            <person name="Grigoriev I.V."/>
            <person name="Hibbett D."/>
            <person name="Nagy L.G."/>
            <person name="Martin F.M."/>
        </authorList>
    </citation>
    <scope>NUCLEOTIDE SEQUENCE</scope>
    <source>
        <strain evidence="3">BED1</strain>
    </source>
</reference>
<dbReference type="Proteomes" id="UP001194468">
    <property type="component" value="Unassembled WGS sequence"/>
</dbReference>
<feature type="region of interest" description="Disordered" evidence="1">
    <location>
        <begin position="188"/>
        <end position="230"/>
    </location>
</feature>
<evidence type="ECO:0000313" key="4">
    <source>
        <dbReference type="Proteomes" id="UP001194468"/>
    </source>
</evidence>
<name>A0AAD4GHW9_BOLED</name>
<dbReference type="AlphaFoldDB" id="A0AAD4GHW9"/>
<feature type="transmembrane region" description="Helical" evidence="2">
    <location>
        <begin position="284"/>
        <end position="305"/>
    </location>
</feature>
<feature type="compositionally biased region" description="Low complexity" evidence="1">
    <location>
        <begin position="117"/>
        <end position="131"/>
    </location>
</feature>
<keyword evidence="4" id="KW-1185">Reference proteome</keyword>
<evidence type="ECO:0000313" key="3">
    <source>
        <dbReference type="EMBL" id="KAF8444808.1"/>
    </source>
</evidence>
<reference evidence="3" key="1">
    <citation type="submission" date="2019-10" db="EMBL/GenBank/DDBJ databases">
        <authorList>
            <consortium name="DOE Joint Genome Institute"/>
            <person name="Kuo A."/>
            <person name="Miyauchi S."/>
            <person name="Kiss E."/>
            <person name="Drula E."/>
            <person name="Kohler A."/>
            <person name="Sanchez-Garcia M."/>
            <person name="Andreopoulos B."/>
            <person name="Barry K.W."/>
            <person name="Bonito G."/>
            <person name="Buee M."/>
            <person name="Carver A."/>
            <person name="Chen C."/>
            <person name="Cichocki N."/>
            <person name="Clum A."/>
            <person name="Culley D."/>
            <person name="Crous P.W."/>
            <person name="Fauchery L."/>
            <person name="Girlanda M."/>
            <person name="Hayes R."/>
            <person name="Keri Z."/>
            <person name="LaButti K."/>
            <person name="Lipzen A."/>
            <person name="Lombard V."/>
            <person name="Magnuson J."/>
            <person name="Maillard F."/>
            <person name="Morin E."/>
            <person name="Murat C."/>
            <person name="Nolan M."/>
            <person name="Ohm R."/>
            <person name="Pangilinan J."/>
            <person name="Pereira M."/>
            <person name="Perotto S."/>
            <person name="Peter M."/>
            <person name="Riley R."/>
            <person name="Sitrit Y."/>
            <person name="Stielow B."/>
            <person name="Szollosi G."/>
            <person name="Zifcakova L."/>
            <person name="Stursova M."/>
            <person name="Spatafora J.W."/>
            <person name="Tedersoo L."/>
            <person name="Vaario L.-M."/>
            <person name="Yamada A."/>
            <person name="Yan M."/>
            <person name="Wang P."/>
            <person name="Xu J."/>
            <person name="Bruns T."/>
            <person name="Baldrian P."/>
            <person name="Vilgalys R."/>
            <person name="Henrissat B."/>
            <person name="Grigoriev I.V."/>
            <person name="Hibbett D."/>
            <person name="Nagy L.G."/>
            <person name="Martin F.M."/>
        </authorList>
    </citation>
    <scope>NUCLEOTIDE SEQUENCE</scope>
    <source>
        <strain evidence="3">BED1</strain>
    </source>
</reference>
<keyword evidence="2" id="KW-0472">Membrane</keyword>
<sequence length="392" mass="42032">MVGRVRLRLERVLHCPNEADLKYSASDTEGIKTFGREHVSSMMNCKKGHVRCPMATSKPFVVSSLSTKRYAPSTREVSPVVPNAGPRRPQPSRIAPSKPFVVCSLSTKRHAPSKRASIISSSPPTQSSPPTVIAPLPNSAEATAGLHGTPVISSPTNGTCAEASYIGPRRPQPSRFAPSKPFVVCSLSTKRHAPSKRASTITSSSPTQSSPPTVIAPSPNSAEATAGLDGTPVINSPTNGTCAEASYTTGVLTVVSPEDVTTSSMAMLATIIEPVLERRRKWRAVSWLIVVCTLVLLALLAPTILSPTIDLGHLMPPSLNRCSCRRSNVPSQHPHLSNPFLQPLPTSTPSHHLVQDSRIPLISPERSQATHQLSHYSDNFVALCTRRIITQI</sequence>
<feature type="region of interest" description="Disordered" evidence="1">
    <location>
        <begin position="73"/>
        <end position="157"/>
    </location>
</feature>
<keyword evidence="2" id="KW-0812">Transmembrane</keyword>
<evidence type="ECO:0000256" key="1">
    <source>
        <dbReference type="SAM" id="MobiDB-lite"/>
    </source>
</evidence>
<proteinExistence type="predicted"/>
<comment type="caution">
    <text evidence="3">The sequence shown here is derived from an EMBL/GenBank/DDBJ whole genome shotgun (WGS) entry which is preliminary data.</text>
</comment>
<evidence type="ECO:0000256" key="2">
    <source>
        <dbReference type="SAM" id="Phobius"/>
    </source>
</evidence>
<protein>
    <submittedName>
        <fullName evidence="3">Uncharacterized protein</fullName>
    </submittedName>
</protein>
<accession>A0AAD4GHW9</accession>